<dbReference type="AlphaFoldDB" id="L0HAR2"/>
<dbReference type="GO" id="GO:0016163">
    <property type="term" value="F:nitrogenase activity"/>
    <property type="evidence" value="ECO:0007669"/>
    <property type="project" value="InterPro"/>
</dbReference>
<dbReference type="InterPro" id="IPR000318">
    <property type="entry name" value="Nase_comp1_CS"/>
</dbReference>
<dbReference type="InParanoid" id="L0HAR2"/>
<reference evidence="3 4" key="2">
    <citation type="journal article" date="2014" name="Genome Announc.">
        <title>Complete Genome Sequence of Methanoregula formicica SMSPT, a Mesophilic Hydrogenotrophic Methanogen Isolated from a Methanogenic Upflow Anaerobic Sludge Blanket Reactor.</title>
        <authorList>
            <person name="Yamamoto K."/>
            <person name="Tamaki H."/>
            <person name="Cadillo-Quiroz H."/>
            <person name="Imachi H."/>
            <person name="Kyrpides N."/>
            <person name="Woyke T."/>
            <person name="Goodwin L."/>
            <person name="Zinder S.H."/>
            <person name="Kamagata Y."/>
            <person name="Liu W.T."/>
        </authorList>
    </citation>
    <scope>NUCLEOTIDE SEQUENCE [LARGE SCALE GENOMIC DNA]</scope>
    <source>
        <strain evidence="4">DSM 22288 / NBRC 105244 / SMSP</strain>
    </source>
</reference>
<dbReference type="Gene3D" id="3.40.50.1980">
    <property type="entry name" value="Nitrogenase molybdenum iron protein domain"/>
    <property type="match status" value="2"/>
</dbReference>
<dbReference type="eggNOG" id="arCOG00598">
    <property type="taxonomic scope" value="Archaea"/>
</dbReference>
<dbReference type="SUPFAM" id="SSF53807">
    <property type="entry name" value="Helical backbone' metal receptor"/>
    <property type="match status" value="1"/>
</dbReference>
<dbReference type="EMBL" id="CP003167">
    <property type="protein sequence ID" value="AGB01832.1"/>
    <property type="molecule type" value="Genomic_DNA"/>
</dbReference>
<name>L0HAR2_METFS</name>
<dbReference type="STRING" id="593750.Metfor_0772"/>
<feature type="domain" description="Nitrogenase/oxidoreductase component 1" evidence="2">
    <location>
        <begin position="16"/>
        <end position="269"/>
    </location>
</feature>
<evidence type="ECO:0000256" key="1">
    <source>
        <dbReference type="ARBA" id="ARBA00023231"/>
    </source>
</evidence>
<evidence type="ECO:0000313" key="3">
    <source>
        <dbReference type="EMBL" id="AGB01832.1"/>
    </source>
</evidence>
<protein>
    <submittedName>
        <fullName evidence="3">Nitrogenase molybdenum-iron protein, alpha and beta chains</fullName>
    </submittedName>
</protein>
<reference evidence="4" key="1">
    <citation type="submission" date="2011-12" db="EMBL/GenBank/DDBJ databases">
        <title>Complete sequence of Methanoregula formicicum SMSP.</title>
        <authorList>
            <person name="Lucas S."/>
            <person name="Han J."/>
            <person name="Lapidus A."/>
            <person name="Cheng J.-F."/>
            <person name="Goodwin L."/>
            <person name="Pitluck S."/>
            <person name="Peters L."/>
            <person name="Ovchinnikova G."/>
            <person name="Teshima H."/>
            <person name="Detter J.C."/>
            <person name="Han C."/>
            <person name="Tapia R."/>
            <person name="Land M."/>
            <person name="Hauser L."/>
            <person name="Kyrpides N."/>
            <person name="Ivanova N."/>
            <person name="Pagani I."/>
            <person name="Imachi H."/>
            <person name="Tamaki H."/>
            <person name="Sekiguchi Y."/>
            <person name="Kamagata Y."/>
            <person name="Cadillo-Quiroz H."/>
            <person name="Zinder S."/>
            <person name="Liu W.-T."/>
            <person name="Woyke T."/>
        </authorList>
    </citation>
    <scope>NUCLEOTIDE SEQUENCE [LARGE SCALE GENOMIC DNA]</scope>
    <source>
        <strain evidence="4">DSM 22288 / NBRC 105244 / SMSP</strain>
    </source>
</reference>
<gene>
    <name evidence="3" type="ordered locus">Metfor_0772</name>
</gene>
<keyword evidence="4" id="KW-1185">Reference proteome</keyword>
<dbReference type="Proteomes" id="UP000010824">
    <property type="component" value="Chromosome"/>
</dbReference>
<dbReference type="PROSITE" id="PS00090">
    <property type="entry name" value="NITROGENASE_1_2"/>
    <property type="match status" value="1"/>
</dbReference>
<dbReference type="PANTHER" id="PTHR42956">
    <property type="entry name" value="NITROGENASE IRON-MOLYBDENUM COFACTOR BIOSYNTHESIS PROTEIN NIFE"/>
    <property type="match status" value="1"/>
</dbReference>
<dbReference type="OrthoDB" id="61861at2157"/>
<dbReference type="InterPro" id="IPR049939">
    <property type="entry name" value="NifE-like"/>
</dbReference>
<dbReference type="RefSeq" id="WP_015284796.1">
    <property type="nucleotide sequence ID" value="NC_019943.1"/>
</dbReference>
<accession>L0HAR2</accession>
<dbReference type="HOGENOM" id="CLU_796002_0_0_2"/>
<evidence type="ECO:0000259" key="2">
    <source>
        <dbReference type="Pfam" id="PF00148"/>
    </source>
</evidence>
<dbReference type="InterPro" id="IPR000510">
    <property type="entry name" value="Nase/OxRdtase_comp1"/>
</dbReference>
<keyword evidence="1" id="KW-0535">Nitrogen fixation</keyword>
<evidence type="ECO:0000313" key="4">
    <source>
        <dbReference type="Proteomes" id="UP000010824"/>
    </source>
</evidence>
<sequence length="347" mass="37084">MTSNPLPANSSRLGGCTLTGAISVTSHLRDTVTVVHGPKGCSHHNVSLLHASWLDNDHAVLPSLLSTGLSEKEVIFGGEDALRKAIGSAAGQVGVRAVVVLSTCVVGTIGDDVGAVCSEEYRVPVISIPSAGFLGGTFQDGMNNALIALAGTAGPCQKDRGVNIIGEMNLEFEVEENYREIERLLSLLHLPVNLRFVHNLSWDQIARLGRAELNILRSPALVPVGEYLKNRFGTPYIASFPHGLSATLSFIREVAVLCGVDGQEALREECLRQEEMLGQFSDLRQVPVSFDRVHSGEDELLAAEELAAALDLVMGTPGTCARLPVSAAVGTAGTRRMLHRWRRAAHA</sequence>
<dbReference type="Pfam" id="PF00148">
    <property type="entry name" value="Oxidored_nitro"/>
    <property type="match status" value="1"/>
</dbReference>
<proteinExistence type="predicted"/>
<dbReference type="PANTHER" id="PTHR42956:SF1">
    <property type="entry name" value="NITROGENASE IRON-MOLYBDENUM COFACTOR BIOSYNTHESIS PROTEIN NIFE"/>
    <property type="match status" value="1"/>
</dbReference>
<dbReference type="GeneID" id="14310085"/>
<organism evidence="3 4">
    <name type="scientific">Methanoregula formicica (strain DSM 22288 / NBRC 105244 / SMSP)</name>
    <dbReference type="NCBI Taxonomy" id="593750"/>
    <lineage>
        <taxon>Archaea</taxon>
        <taxon>Methanobacteriati</taxon>
        <taxon>Methanobacteriota</taxon>
        <taxon>Stenosarchaea group</taxon>
        <taxon>Methanomicrobia</taxon>
        <taxon>Methanomicrobiales</taxon>
        <taxon>Methanoregulaceae</taxon>
        <taxon>Methanoregula</taxon>
    </lineage>
</organism>
<dbReference type="KEGG" id="mfo:Metfor_0772"/>